<dbReference type="OrthoDB" id="5290051at2"/>
<dbReference type="GO" id="GO:0035438">
    <property type="term" value="F:cyclic-di-GMP binding"/>
    <property type="evidence" value="ECO:0007669"/>
    <property type="project" value="InterPro"/>
</dbReference>
<dbReference type="EMBL" id="LUKF01000019">
    <property type="protein sequence ID" value="KYG60527.1"/>
    <property type="molecule type" value="Genomic_DNA"/>
</dbReference>
<evidence type="ECO:0000313" key="5">
    <source>
        <dbReference type="Proteomes" id="UP000075391"/>
    </source>
</evidence>
<organism evidence="3 5">
    <name type="scientific">Bdellovibrio bacteriovorus</name>
    <dbReference type="NCBI Taxonomy" id="959"/>
    <lineage>
        <taxon>Bacteria</taxon>
        <taxon>Pseudomonadati</taxon>
        <taxon>Bdellovibrionota</taxon>
        <taxon>Bdellovibrionia</taxon>
        <taxon>Bdellovibrionales</taxon>
        <taxon>Pseudobdellovibrionaceae</taxon>
        <taxon>Bdellovibrio</taxon>
    </lineage>
</organism>
<feature type="region of interest" description="Disordered" evidence="1">
    <location>
        <begin position="74"/>
        <end position="107"/>
    </location>
</feature>
<feature type="compositionally biased region" description="Polar residues" evidence="1">
    <location>
        <begin position="90"/>
        <end position="107"/>
    </location>
</feature>
<gene>
    <name evidence="3" type="ORF">AZI85_10945</name>
    <name evidence="4" type="ORF">AZI87_08735</name>
</gene>
<evidence type="ECO:0000313" key="6">
    <source>
        <dbReference type="Proteomes" id="UP000075799"/>
    </source>
</evidence>
<evidence type="ECO:0000313" key="4">
    <source>
        <dbReference type="EMBL" id="KYG69276.1"/>
    </source>
</evidence>
<dbReference type="AlphaFoldDB" id="A0A150WC18"/>
<evidence type="ECO:0000259" key="2">
    <source>
        <dbReference type="Pfam" id="PF07238"/>
    </source>
</evidence>
<dbReference type="InterPro" id="IPR009875">
    <property type="entry name" value="PilZ_domain"/>
</dbReference>
<dbReference type="Proteomes" id="UP000075799">
    <property type="component" value="Unassembled WGS sequence"/>
</dbReference>
<dbReference type="EMBL" id="LUKD01000001">
    <property type="protein sequence ID" value="KYG69276.1"/>
    <property type="molecule type" value="Genomic_DNA"/>
</dbReference>
<name>A0A150WC18_BDEBC</name>
<sequence length="280" mass="31747">MKTQGKVWIIYDAETKKQTKPMSVVQAQVTLLSLDSTSHHKYFLWTPGWEEWISVKEFLTSDQKYFVMAQPPRPAEPAFTSPGSVPDDTLTATHNAPPTQSSSDSPYTQVVVGEAPLKQQEFGGYHHQDFNGDELDLKKIAKIKPESTKKKADPAPAPKAEPSGADRRRDPRHNFKIEVVLVSKIRSFRTYSKNISLSGTMLEDEIPRDFLNKPFDLIIVNPFEPDPSKARLLFRAKIVGDMTDPRRLMFIEQDVAMTLRLDALLKAYVIYQDQVRRSAG</sequence>
<evidence type="ECO:0000256" key="1">
    <source>
        <dbReference type="SAM" id="MobiDB-lite"/>
    </source>
</evidence>
<feature type="region of interest" description="Disordered" evidence="1">
    <location>
        <begin position="145"/>
        <end position="171"/>
    </location>
</feature>
<proteinExistence type="predicted"/>
<protein>
    <recommendedName>
        <fullName evidence="2">PilZ domain-containing protein</fullName>
    </recommendedName>
</protein>
<evidence type="ECO:0000313" key="3">
    <source>
        <dbReference type="EMBL" id="KYG60527.1"/>
    </source>
</evidence>
<dbReference type="RefSeq" id="WP_063206173.1">
    <property type="nucleotide sequence ID" value="NZ_CP168967.1"/>
</dbReference>
<comment type="caution">
    <text evidence="3">The sequence shown here is derived from an EMBL/GenBank/DDBJ whole genome shotgun (WGS) entry which is preliminary data.</text>
</comment>
<dbReference type="Pfam" id="PF07238">
    <property type="entry name" value="PilZ"/>
    <property type="match status" value="1"/>
</dbReference>
<dbReference type="Proteomes" id="UP000075391">
    <property type="component" value="Unassembled WGS sequence"/>
</dbReference>
<feature type="domain" description="PilZ" evidence="2">
    <location>
        <begin position="166"/>
        <end position="245"/>
    </location>
</feature>
<accession>A0A150WC18</accession>
<reference evidence="5 6" key="1">
    <citation type="submission" date="2016-03" db="EMBL/GenBank/DDBJ databases">
        <authorList>
            <person name="Ploux O."/>
        </authorList>
    </citation>
    <scope>NUCLEOTIDE SEQUENCE [LARGE SCALE GENOMIC DNA]</scope>
    <source>
        <strain evidence="3 5">BER2</strain>
        <strain evidence="4 6">EC13</strain>
    </source>
</reference>